<dbReference type="AlphaFoldDB" id="A0A2K3USB9"/>
<evidence type="ECO:0000256" key="4">
    <source>
        <dbReference type="ARBA" id="ARBA00022679"/>
    </source>
</evidence>
<dbReference type="InterPro" id="IPR004358">
    <property type="entry name" value="Sig_transdc_His_kin-like_C"/>
</dbReference>
<dbReference type="SUPFAM" id="SSF47384">
    <property type="entry name" value="Homodimeric domain of signal transducing histidine kinase"/>
    <property type="match status" value="1"/>
</dbReference>
<dbReference type="OrthoDB" id="9815750at2"/>
<evidence type="ECO:0000256" key="1">
    <source>
        <dbReference type="ARBA" id="ARBA00000085"/>
    </source>
</evidence>
<keyword evidence="8" id="KW-1133">Transmembrane helix</keyword>
<dbReference type="InterPro" id="IPR036890">
    <property type="entry name" value="HATPase_C_sf"/>
</dbReference>
<feature type="domain" description="Histidine kinase" evidence="9">
    <location>
        <begin position="276"/>
        <end position="486"/>
    </location>
</feature>
<dbReference type="CDD" id="cd00130">
    <property type="entry name" value="PAS"/>
    <property type="match status" value="1"/>
</dbReference>
<keyword evidence="6 8" id="KW-0472">Membrane</keyword>
<dbReference type="GO" id="GO:0007234">
    <property type="term" value="P:osmosensory signaling via phosphorelay pathway"/>
    <property type="evidence" value="ECO:0007669"/>
    <property type="project" value="TreeGrafter"/>
</dbReference>
<dbReference type="GO" id="GO:0030295">
    <property type="term" value="F:protein kinase activator activity"/>
    <property type="evidence" value="ECO:0007669"/>
    <property type="project" value="TreeGrafter"/>
</dbReference>
<gene>
    <name evidence="12" type="ORF">CVO96_18505</name>
</gene>
<dbReference type="Pfam" id="PF00512">
    <property type="entry name" value="HisKA"/>
    <property type="match status" value="1"/>
</dbReference>
<evidence type="ECO:0000313" key="12">
    <source>
        <dbReference type="EMBL" id="PNY79433.1"/>
    </source>
</evidence>
<evidence type="ECO:0000259" key="9">
    <source>
        <dbReference type="PROSITE" id="PS50109"/>
    </source>
</evidence>
<evidence type="ECO:0000256" key="5">
    <source>
        <dbReference type="ARBA" id="ARBA00022777"/>
    </source>
</evidence>
<dbReference type="InterPro" id="IPR050351">
    <property type="entry name" value="BphY/WalK/GraS-like"/>
</dbReference>
<dbReference type="Pfam" id="PF02518">
    <property type="entry name" value="HATPase_c"/>
    <property type="match status" value="1"/>
</dbReference>
<dbReference type="PROSITE" id="PS50109">
    <property type="entry name" value="HIS_KIN"/>
    <property type="match status" value="1"/>
</dbReference>
<reference evidence="12 13" key="1">
    <citation type="submission" date="2018-01" db="EMBL/GenBank/DDBJ databases">
        <title>Deinococcus koreensis sp. nov., a radiation-resistant bacterium isolated from river water.</title>
        <authorList>
            <person name="Choi A."/>
        </authorList>
    </citation>
    <scope>NUCLEOTIDE SEQUENCE [LARGE SCALE GENOMIC DNA]</scope>
    <source>
        <strain evidence="12 13">SJW1-2</strain>
    </source>
</reference>
<sequence>MSAQTARQTLRAAPRWRPGERPGIGITLLTIAALLLLKATDLRVPYPGGFLFLAVVATTFVGGVRAGLAGAALAWLYSAYNVADALLPPRFSQDDLDRLWPLGVTYPAIAVLVGRLHSRARERAERLAALNVTLERQVAERTQALQTAEARLRGVVSGAPVILFALDTDGRHTFVDGQGLSSLGVSPQALLGQSAFEVHAGNPVALAALDRALAGEPMREVLRWEEKAFEVRLSPQQDAGGRVSGVLGVATDITELQRSDEELRRALSDLERFAHAASHDLREPLRAISSFTEILRTRHAGGLNDRGVMALGQVEVAARRLGTLIDGLDTYTQLGVPQRVPVALSGVLAAVRPGLGEPGQRAIRVQGPLPVVLGDAAQLAQVLGELLGNALTFTRPGVPPEVQLRATRDGACWRIDVTDNGVVMETQYLERIFVMFQRLQGRDVHEGSGLGLALCRRVIERHGGRLWAKSVPGQGSTFSFTLPAAEPSVNRPV</sequence>
<protein>
    <recommendedName>
        <fullName evidence="2">histidine kinase</fullName>
        <ecNumber evidence="2">2.7.13.3</ecNumber>
    </recommendedName>
</protein>
<dbReference type="InterPro" id="IPR000700">
    <property type="entry name" value="PAS-assoc_C"/>
</dbReference>
<evidence type="ECO:0000256" key="2">
    <source>
        <dbReference type="ARBA" id="ARBA00012438"/>
    </source>
</evidence>
<keyword evidence="5" id="KW-0418">Kinase</keyword>
<dbReference type="SUPFAM" id="SSF55874">
    <property type="entry name" value="ATPase domain of HSP90 chaperone/DNA topoisomerase II/histidine kinase"/>
    <property type="match status" value="1"/>
</dbReference>
<evidence type="ECO:0000313" key="13">
    <source>
        <dbReference type="Proteomes" id="UP000236379"/>
    </source>
</evidence>
<dbReference type="Gene3D" id="3.30.565.10">
    <property type="entry name" value="Histidine kinase-like ATPase, C-terminal domain"/>
    <property type="match status" value="1"/>
</dbReference>
<dbReference type="CDD" id="cd00082">
    <property type="entry name" value="HisKA"/>
    <property type="match status" value="1"/>
</dbReference>
<keyword evidence="7" id="KW-0175">Coiled coil</keyword>
<dbReference type="PROSITE" id="PS50113">
    <property type="entry name" value="PAC"/>
    <property type="match status" value="1"/>
</dbReference>
<evidence type="ECO:0000256" key="8">
    <source>
        <dbReference type="SAM" id="Phobius"/>
    </source>
</evidence>
<dbReference type="InterPro" id="IPR003594">
    <property type="entry name" value="HATPase_dom"/>
</dbReference>
<dbReference type="Proteomes" id="UP000236379">
    <property type="component" value="Unassembled WGS sequence"/>
</dbReference>
<dbReference type="Pfam" id="PF08448">
    <property type="entry name" value="PAS_4"/>
    <property type="match status" value="1"/>
</dbReference>
<dbReference type="SMART" id="SM00388">
    <property type="entry name" value="HisKA"/>
    <property type="match status" value="1"/>
</dbReference>
<dbReference type="InterPro" id="IPR000014">
    <property type="entry name" value="PAS"/>
</dbReference>
<dbReference type="InterPro" id="IPR003661">
    <property type="entry name" value="HisK_dim/P_dom"/>
</dbReference>
<keyword evidence="4" id="KW-0808">Transferase</keyword>
<dbReference type="PRINTS" id="PR00344">
    <property type="entry name" value="BCTRLSENSOR"/>
</dbReference>
<dbReference type="PANTHER" id="PTHR42878">
    <property type="entry name" value="TWO-COMPONENT HISTIDINE KINASE"/>
    <property type="match status" value="1"/>
</dbReference>
<evidence type="ECO:0000259" key="11">
    <source>
        <dbReference type="PROSITE" id="PS50113"/>
    </source>
</evidence>
<dbReference type="SUPFAM" id="SSF55785">
    <property type="entry name" value="PYP-like sensor domain (PAS domain)"/>
    <property type="match status" value="1"/>
</dbReference>
<dbReference type="InterPro" id="IPR036097">
    <property type="entry name" value="HisK_dim/P_sf"/>
</dbReference>
<dbReference type="EC" id="2.7.13.3" evidence="2"/>
<feature type="domain" description="PAC" evidence="11">
    <location>
        <begin position="215"/>
        <end position="265"/>
    </location>
</feature>
<dbReference type="InterPro" id="IPR038318">
    <property type="entry name" value="KdpD_sf"/>
</dbReference>
<dbReference type="GO" id="GO:0000155">
    <property type="term" value="F:phosphorelay sensor kinase activity"/>
    <property type="evidence" value="ECO:0007669"/>
    <property type="project" value="InterPro"/>
</dbReference>
<dbReference type="InterPro" id="IPR005467">
    <property type="entry name" value="His_kinase_dom"/>
</dbReference>
<feature type="domain" description="PAS" evidence="10">
    <location>
        <begin position="148"/>
        <end position="196"/>
    </location>
</feature>
<dbReference type="GO" id="GO:0016020">
    <property type="term" value="C:membrane"/>
    <property type="evidence" value="ECO:0007669"/>
    <property type="project" value="UniProtKB-SubCell"/>
</dbReference>
<organism evidence="12 13">
    <name type="scientific">Deinococcus koreensis</name>
    <dbReference type="NCBI Taxonomy" id="2054903"/>
    <lineage>
        <taxon>Bacteria</taxon>
        <taxon>Thermotogati</taxon>
        <taxon>Deinococcota</taxon>
        <taxon>Deinococci</taxon>
        <taxon>Deinococcales</taxon>
        <taxon>Deinococcaceae</taxon>
        <taxon>Deinococcus</taxon>
    </lineage>
</organism>
<accession>A0A2K3USB9</accession>
<dbReference type="SMART" id="SM00387">
    <property type="entry name" value="HATPase_c"/>
    <property type="match status" value="1"/>
</dbReference>
<dbReference type="NCBIfam" id="TIGR00229">
    <property type="entry name" value="sensory_box"/>
    <property type="match status" value="1"/>
</dbReference>
<evidence type="ECO:0000259" key="10">
    <source>
        <dbReference type="PROSITE" id="PS50112"/>
    </source>
</evidence>
<keyword evidence="8" id="KW-0812">Transmembrane</keyword>
<dbReference type="EMBL" id="PPPD01000003">
    <property type="protein sequence ID" value="PNY79433.1"/>
    <property type="molecule type" value="Genomic_DNA"/>
</dbReference>
<evidence type="ECO:0000256" key="6">
    <source>
        <dbReference type="ARBA" id="ARBA00023136"/>
    </source>
</evidence>
<comment type="caution">
    <text evidence="12">The sequence shown here is derived from an EMBL/GenBank/DDBJ whole genome shotgun (WGS) entry which is preliminary data.</text>
</comment>
<comment type="catalytic activity">
    <reaction evidence="1">
        <text>ATP + protein L-histidine = ADP + protein N-phospho-L-histidine.</text>
        <dbReference type="EC" id="2.7.13.3"/>
    </reaction>
</comment>
<proteinExistence type="predicted"/>
<dbReference type="InterPro" id="IPR035965">
    <property type="entry name" value="PAS-like_dom_sf"/>
</dbReference>
<dbReference type="PROSITE" id="PS50112">
    <property type="entry name" value="PAS"/>
    <property type="match status" value="1"/>
</dbReference>
<feature type="transmembrane region" description="Helical" evidence="8">
    <location>
        <begin position="51"/>
        <end position="78"/>
    </location>
</feature>
<dbReference type="InterPro" id="IPR013656">
    <property type="entry name" value="PAS_4"/>
</dbReference>
<dbReference type="Gene3D" id="3.30.450.20">
    <property type="entry name" value="PAS domain"/>
    <property type="match status" value="1"/>
</dbReference>
<dbReference type="RefSeq" id="WP_103313946.1">
    <property type="nucleotide sequence ID" value="NZ_PPPD01000003.1"/>
</dbReference>
<keyword evidence="3" id="KW-0597">Phosphoprotein</keyword>
<dbReference type="Gene3D" id="1.10.287.130">
    <property type="match status" value="1"/>
</dbReference>
<evidence type="ECO:0000256" key="7">
    <source>
        <dbReference type="SAM" id="Coils"/>
    </source>
</evidence>
<evidence type="ECO:0000256" key="3">
    <source>
        <dbReference type="ARBA" id="ARBA00022553"/>
    </source>
</evidence>
<keyword evidence="13" id="KW-1185">Reference proteome</keyword>
<dbReference type="Gene3D" id="1.20.120.620">
    <property type="entry name" value="Backbone structure of the membrane domain of e. Coli histidine kinase receptor kdpd"/>
    <property type="match status" value="1"/>
</dbReference>
<dbReference type="PANTHER" id="PTHR42878:SF15">
    <property type="entry name" value="BACTERIOPHYTOCHROME"/>
    <property type="match status" value="1"/>
</dbReference>
<name>A0A2K3USB9_9DEIO</name>
<dbReference type="GO" id="GO:0000156">
    <property type="term" value="F:phosphorelay response regulator activity"/>
    <property type="evidence" value="ECO:0007669"/>
    <property type="project" value="TreeGrafter"/>
</dbReference>
<feature type="coiled-coil region" evidence="7">
    <location>
        <begin position="117"/>
        <end position="151"/>
    </location>
</feature>